<dbReference type="PRINTS" id="PR00359">
    <property type="entry name" value="BP450"/>
</dbReference>
<dbReference type="PRINTS" id="PR00385">
    <property type="entry name" value="P450"/>
</dbReference>
<comment type="similarity">
    <text evidence="1 7">Belongs to the cytochrome P450 family.</text>
</comment>
<dbReference type="InterPro" id="IPR001128">
    <property type="entry name" value="Cyt_P450"/>
</dbReference>
<dbReference type="InterPro" id="IPR036396">
    <property type="entry name" value="Cyt_P450_sf"/>
</dbReference>
<name>A0A930UYU6_9ACTN</name>
<keyword evidence="3 7" id="KW-0479">Metal-binding</keyword>
<dbReference type="EMBL" id="JADIVZ010000004">
    <property type="protein sequence ID" value="MBF4162237.1"/>
    <property type="molecule type" value="Genomic_DNA"/>
</dbReference>
<dbReference type="InterPro" id="IPR017972">
    <property type="entry name" value="Cyt_P450_CS"/>
</dbReference>
<dbReference type="PROSITE" id="PS00086">
    <property type="entry name" value="CYTOCHROME_P450"/>
    <property type="match status" value="1"/>
</dbReference>
<dbReference type="GO" id="GO:0036199">
    <property type="term" value="F:cholest-4-en-3-one 26-monooxygenase activity"/>
    <property type="evidence" value="ECO:0007669"/>
    <property type="project" value="TreeGrafter"/>
</dbReference>
<protein>
    <submittedName>
        <fullName evidence="8">Cytochrome P450</fullName>
    </submittedName>
</protein>
<dbReference type="Pfam" id="PF00067">
    <property type="entry name" value="p450"/>
    <property type="match status" value="1"/>
</dbReference>
<sequence>MESSFDIYDHKIQDAPYGHYAWLRDQAPLFHNEEFDYWVLSRHADVAAALRDDATFSNKMGVSIDASAWNEYAHTAMSFLAMDPPETTRLRRLVSRAFTPRRVRELEPRIREISQAYLAGLRDRADADGSVSFDWIGDFAGLLPMDIISEMMGVPAADRVEVRRLADLLVHREDGLRDVPPAGIEASLALYDYYKGMIEERRKNPTDDLTSALLLAEDEGKRMTDSEINGFLFLMVVAGNETTTKLLGNAVYHLTRHPRQLDEVFADPATPLVDPWIEETLRFDTSSQFLARLVVQDFEVDGVTAPAGAQLLLALGAANHDDRVFTEPDRYDVHRDPDEHAKILSFGGGRHFCLGANLARLEARVALGELVRRFSRVEVDHHASVRFYSANVRGFAHVPMTAKVR</sequence>
<dbReference type="GO" id="GO:0005506">
    <property type="term" value="F:iron ion binding"/>
    <property type="evidence" value="ECO:0007669"/>
    <property type="project" value="InterPro"/>
</dbReference>
<evidence type="ECO:0000256" key="1">
    <source>
        <dbReference type="ARBA" id="ARBA00010617"/>
    </source>
</evidence>
<comment type="caution">
    <text evidence="8">The sequence shown here is derived from an EMBL/GenBank/DDBJ whole genome shotgun (WGS) entry which is preliminary data.</text>
</comment>
<dbReference type="PANTHER" id="PTHR46696:SF4">
    <property type="entry name" value="BIOTIN BIOSYNTHESIS CYTOCHROME P450"/>
    <property type="match status" value="1"/>
</dbReference>
<dbReference type="Proteomes" id="UP000656804">
    <property type="component" value="Unassembled WGS sequence"/>
</dbReference>
<dbReference type="GO" id="GO:0020037">
    <property type="term" value="F:heme binding"/>
    <property type="evidence" value="ECO:0007669"/>
    <property type="project" value="InterPro"/>
</dbReference>
<dbReference type="InterPro" id="IPR002397">
    <property type="entry name" value="Cyt_P450_B"/>
</dbReference>
<gene>
    <name evidence="8" type="ORF">ISG29_11100</name>
</gene>
<dbReference type="SUPFAM" id="SSF48264">
    <property type="entry name" value="Cytochrome P450"/>
    <property type="match status" value="1"/>
</dbReference>
<evidence type="ECO:0000313" key="9">
    <source>
        <dbReference type="Proteomes" id="UP000656804"/>
    </source>
</evidence>
<dbReference type="PANTHER" id="PTHR46696">
    <property type="entry name" value="P450, PUTATIVE (EUROFUNG)-RELATED"/>
    <property type="match status" value="1"/>
</dbReference>
<keyword evidence="2 7" id="KW-0349">Heme</keyword>
<evidence type="ECO:0000313" key="8">
    <source>
        <dbReference type="EMBL" id="MBF4162237.1"/>
    </source>
</evidence>
<keyword evidence="5 7" id="KW-0408">Iron</keyword>
<keyword evidence="4 7" id="KW-0560">Oxidoreductase</keyword>
<keyword evidence="9" id="KW-1185">Reference proteome</keyword>
<evidence type="ECO:0000256" key="4">
    <source>
        <dbReference type="ARBA" id="ARBA00023002"/>
    </source>
</evidence>
<accession>A0A930UYU6</accession>
<reference evidence="8" key="1">
    <citation type="submission" date="2020-11" db="EMBL/GenBank/DDBJ databases">
        <title>Nocardioides sp. CBS4Y-1, whole genome shotgun sequence.</title>
        <authorList>
            <person name="Tuo L."/>
        </authorList>
    </citation>
    <scope>NUCLEOTIDE SEQUENCE</scope>
    <source>
        <strain evidence="8">CBS4Y-1</strain>
    </source>
</reference>
<evidence type="ECO:0000256" key="6">
    <source>
        <dbReference type="ARBA" id="ARBA00023033"/>
    </source>
</evidence>
<dbReference type="GO" id="GO:0006707">
    <property type="term" value="P:cholesterol catabolic process"/>
    <property type="evidence" value="ECO:0007669"/>
    <property type="project" value="TreeGrafter"/>
</dbReference>
<evidence type="ECO:0000256" key="2">
    <source>
        <dbReference type="ARBA" id="ARBA00022617"/>
    </source>
</evidence>
<organism evidence="8 9">
    <name type="scientific">Nocardioides acrostichi</name>
    <dbReference type="NCBI Taxonomy" id="2784339"/>
    <lineage>
        <taxon>Bacteria</taxon>
        <taxon>Bacillati</taxon>
        <taxon>Actinomycetota</taxon>
        <taxon>Actinomycetes</taxon>
        <taxon>Propionibacteriales</taxon>
        <taxon>Nocardioidaceae</taxon>
        <taxon>Nocardioides</taxon>
    </lineage>
</organism>
<dbReference type="AlphaFoldDB" id="A0A930UYU6"/>
<proteinExistence type="inferred from homology"/>
<dbReference type="Gene3D" id="1.10.630.10">
    <property type="entry name" value="Cytochrome P450"/>
    <property type="match status" value="1"/>
</dbReference>
<keyword evidence="6 7" id="KW-0503">Monooxygenase</keyword>
<dbReference type="GO" id="GO:0008395">
    <property type="term" value="F:steroid hydroxylase activity"/>
    <property type="evidence" value="ECO:0007669"/>
    <property type="project" value="TreeGrafter"/>
</dbReference>
<dbReference type="FunFam" id="1.10.630.10:FF:000018">
    <property type="entry name" value="Cytochrome P450 monooxygenase"/>
    <property type="match status" value="1"/>
</dbReference>
<evidence type="ECO:0000256" key="3">
    <source>
        <dbReference type="ARBA" id="ARBA00022723"/>
    </source>
</evidence>
<evidence type="ECO:0000256" key="7">
    <source>
        <dbReference type="RuleBase" id="RU000461"/>
    </source>
</evidence>
<evidence type="ECO:0000256" key="5">
    <source>
        <dbReference type="ARBA" id="ARBA00023004"/>
    </source>
</evidence>